<feature type="compositionally biased region" description="Acidic residues" evidence="1">
    <location>
        <begin position="84"/>
        <end position="109"/>
    </location>
</feature>
<evidence type="ECO:0000256" key="1">
    <source>
        <dbReference type="SAM" id="MobiDB-lite"/>
    </source>
</evidence>
<name>A0A0K6HM39_9HYPH</name>
<reference evidence="3" key="1">
    <citation type="submission" date="2015-08" db="EMBL/GenBank/DDBJ databases">
        <authorList>
            <person name="Varghese N."/>
        </authorList>
    </citation>
    <scope>NUCLEOTIDE SEQUENCE [LARGE SCALE GENOMIC DNA]</scope>
    <source>
        <strain evidence="3">DSM 23407</strain>
    </source>
</reference>
<protein>
    <recommendedName>
        <fullName evidence="4">DUF930 domain-containing protein</fullName>
    </recommendedName>
</protein>
<accession>A0A0K6HM39</accession>
<feature type="region of interest" description="Disordered" evidence="1">
    <location>
        <begin position="66"/>
        <end position="230"/>
    </location>
</feature>
<dbReference type="AlphaFoldDB" id="A0A0K6HM39"/>
<organism evidence="2 3">
    <name type="scientific">Pannonibacter indicus</name>
    <dbReference type="NCBI Taxonomy" id="466044"/>
    <lineage>
        <taxon>Bacteria</taxon>
        <taxon>Pseudomonadati</taxon>
        <taxon>Pseudomonadota</taxon>
        <taxon>Alphaproteobacteria</taxon>
        <taxon>Hyphomicrobiales</taxon>
        <taxon>Stappiaceae</taxon>
        <taxon>Pannonibacter</taxon>
    </lineage>
</organism>
<dbReference type="RefSeq" id="WP_055454024.1">
    <property type="nucleotide sequence ID" value="NZ_CYHE01000001.1"/>
</dbReference>
<dbReference type="Proteomes" id="UP000183900">
    <property type="component" value="Unassembled WGS sequence"/>
</dbReference>
<dbReference type="InterPro" id="IPR009273">
    <property type="entry name" value="DUF930"/>
</dbReference>
<sequence length="435" mass="45681">MEHEVRADKLTAEKIRAGRGTERRAGAGGREDREGPALALMLSLALHGLLALVLFTNVSEPFPDMTPEPEVVEVALVPPPQEEVQPEPEATPEPEPAPEPEAAEPEPEPLPEAVPEPAPEEAPEAERAQPEPELKPAQPQVAEAPLPVVPQQPYPVLQPVTEFGEEDTGPEVSLDGSAAEAPETGPERQGEAEPQDVPESAPDSGPEAENQRTEEATEEAEAAPEAETQVAEADALAELAALAEAAADEAGLEPGPAVEAPVAADGELASPAPGAAEAVPEDFGTVGPIVALAAPQPKPPVGTGRGAGQVVAGGVPLNMARQLFSTRGNGGVRAQTAMRGMPREERADVLCMTELRAQLLFSNPPRVPELLPSFRLAAGTVLQTPQTAFRERGQWYNLALRCELDAGITRVVSFAFEVGGPVPRADWAKRRLPVN</sequence>
<evidence type="ECO:0000313" key="3">
    <source>
        <dbReference type="Proteomes" id="UP000183900"/>
    </source>
</evidence>
<evidence type="ECO:0000313" key="2">
    <source>
        <dbReference type="EMBL" id="CUA92082.1"/>
    </source>
</evidence>
<dbReference type="OrthoDB" id="9804158at2"/>
<feature type="region of interest" description="Disordered" evidence="1">
    <location>
        <begin position="1"/>
        <end position="32"/>
    </location>
</feature>
<proteinExistence type="predicted"/>
<feature type="compositionally biased region" description="Basic and acidic residues" evidence="1">
    <location>
        <begin position="124"/>
        <end position="134"/>
    </location>
</feature>
<gene>
    <name evidence="2" type="ORF">Ga0061067_101270</name>
</gene>
<evidence type="ECO:0008006" key="4">
    <source>
        <dbReference type="Google" id="ProtNLM"/>
    </source>
</evidence>
<keyword evidence="3" id="KW-1185">Reference proteome</keyword>
<dbReference type="Pfam" id="PF06059">
    <property type="entry name" value="DUF930"/>
    <property type="match status" value="1"/>
</dbReference>
<dbReference type="EMBL" id="CYHE01000001">
    <property type="protein sequence ID" value="CUA92082.1"/>
    <property type="molecule type" value="Genomic_DNA"/>
</dbReference>